<dbReference type="PROSITE" id="PS50118">
    <property type="entry name" value="HMG_BOX_2"/>
    <property type="match status" value="1"/>
</dbReference>
<keyword evidence="1" id="KW-0238">DNA-binding</keyword>
<feature type="compositionally biased region" description="Basic residues" evidence="2">
    <location>
        <begin position="83"/>
        <end position="103"/>
    </location>
</feature>
<dbReference type="SMART" id="SM00398">
    <property type="entry name" value="HMG"/>
    <property type="match status" value="2"/>
</dbReference>
<accession>A0A086SUU4</accession>
<dbReference type="EMBL" id="JPKY01000160">
    <property type="protein sequence ID" value="KFH40876.1"/>
    <property type="molecule type" value="Genomic_DNA"/>
</dbReference>
<dbReference type="CDD" id="cd00084">
    <property type="entry name" value="HMG-box_SF"/>
    <property type="match status" value="1"/>
</dbReference>
<dbReference type="GO" id="GO:0003677">
    <property type="term" value="F:DNA binding"/>
    <property type="evidence" value="ECO:0007669"/>
    <property type="project" value="UniProtKB-UniRule"/>
</dbReference>
<dbReference type="HOGENOM" id="CLU_048021_2_1_1"/>
<name>A0A086SUU4_HAPC1</name>
<organism evidence="4 5">
    <name type="scientific">Hapsidospora chrysogenum (strain ATCC 11550 / CBS 779.69 / DSM 880 / IAM 14645 / JCM 23072 / IMI 49137)</name>
    <name type="common">Acremonium chrysogenum</name>
    <dbReference type="NCBI Taxonomy" id="857340"/>
    <lineage>
        <taxon>Eukaryota</taxon>
        <taxon>Fungi</taxon>
        <taxon>Dikarya</taxon>
        <taxon>Ascomycota</taxon>
        <taxon>Pezizomycotina</taxon>
        <taxon>Sordariomycetes</taxon>
        <taxon>Hypocreomycetidae</taxon>
        <taxon>Hypocreales</taxon>
        <taxon>Bionectriaceae</taxon>
        <taxon>Hapsidospora</taxon>
    </lineage>
</organism>
<evidence type="ECO:0000259" key="3">
    <source>
        <dbReference type="PROSITE" id="PS50118"/>
    </source>
</evidence>
<feature type="region of interest" description="Disordered" evidence="2">
    <location>
        <begin position="310"/>
        <end position="334"/>
    </location>
</feature>
<dbReference type="InterPro" id="IPR009071">
    <property type="entry name" value="HMG_box_dom"/>
</dbReference>
<feature type="region of interest" description="Disordered" evidence="2">
    <location>
        <begin position="63"/>
        <end position="112"/>
    </location>
</feature>
<dbReference type="SUPFAM" id="SSF47095">
    <property type="entry name" value="HMG-box"/>
    <property type="match status" value="2"/>
</dbReference>
<reference evidence="5" key="1">
    <citation type="journal article" date="2014" name="Genome Announc.">
        <title>Genome sequence and annotation of Acremonium chrysogenum, producer of the beta-lactam antibiotic cephalosporin C.</title>
        <authorList>
            <person name="Terfehr D."/>
            <person name="Dahlmann T.A."/>
            <person name="Specht T."/>
            <person name="Zadra I."/>
            <person name="Kuernsteiner H."/>
            <person name="Kueck U."/>
        </authorList>
    </citation>
    <scope>NUCLEOTIDE SEQUENCE [LARGE SCALE GENOMIC DNA]</scope>
    <source>
        <strain evidence="5">ATCC 11550 / CBS 779.69 / DSM 880 / IAM 14645 / JCM 23072 / IMI 49137</strain>
    </source>
</reference>
<evidence type="ECO:0000256" key="2">
    <source>
        <dbReference type="SAM" id="MobiDB-lite"/>
    </source>
</evidence>
<evidence type="ECO:0000256" key="1">
    <source>
        <dbReference type="PROSITE-ProRule" id="PRU00267"/>
    </source>
</evidence>
<feature type="domain" description="HMG box" evidence="3">
    <location>
        <begin position="243"/>
        <end position="306"/>
    </location>
</feature>
<keyword evidence="1" id="KW-0539">Nucleus</keyword>
<comment type="caution">
    <text evidence="4">The sequence shown here is derived from an EMBL/GenBank/DDBJ whole genome shotgun (WGS) entry which is preliminary data.</text>
</comment>
<dbReference type="Pfam" id="PF00505">
    <property type="entry name" value="HMG_box"/>
    <property type="match status" value="1"/>
</dbReference>
<protein>
    <recommendedName>
        <fullName evidence="3">HMG box domain-containing protein</fullName>
    </recommendedName>
</protein>
<sequence length="334" mass="36550">MLTSVGRAAARRVVGSSKAAATLNLDLASGLAGRSPLVLRPAAAPVAATRSFSVSPWDLLAAKSESADGSTKKKTTKKDAAPKKKKKAAKPKAKKPAPKKKEKKVQTPEEQLKAKIKELKKTALLKEEPSPQPSSAWLVYVVENSPAERPKHESFGETTKALKAQFDNLSPSEKEASPHPPQSVHCHFETRAAANKQASAEARKAWISSLPVEDVYAANLARRHLLRLIPGKRFFKLEDDRLPHQPPTPYAVFVKENGDFANRSATEVLKDLGEKWKGMSAAEKQQYEGRYTEEKEAYSTELNALKARAEQKKKEAKAADKAEKLAKKEAKASS</sequence>
<evidence type="ECO:0000313" key="4">
    <source>
        <dbReference type="EMBL" id="KFH40876.1"/>
    </source>
</evidence>
<dbReference type="InterPro" id="IPR036910">
    <property type="entry name" value="HMG_box_dom_sf"/>
</dbReference>
<dbReference type="GO" id="GO:0005634">
    <property type="term" value="C:nucleus"/>
    <property type="evidence" value="ECO:0007669"/>
    <property type="project" value="UniProtKB-UniRule"/>
</dbReference>
<dbReference type="OrthoDB" id="1919336at2759"/>
<dbReference type="AlphaFoldDB" id="A0A086SUU4"/>
<gene>
    <name evidence="4" type="ORF">ACRE_084210</name>
</gene>
<proteinExistence type="predicted"/>
<keyword evidence="5" id="KW-1185">Reference proteome</keyword>
<dbReference type="Gene3D" id="1.10.30.10">
    <property type="entry name" value="High mobility group box domain"/>
    <property type="match status" value="2"/>
</dbReference>
<evidence type="ECO:0000313" key="5">
    <source>
        <dbReference type="Proteomes" id="UP000029964"/>
    </source>
</evidence>
<dbReference type="STRING" id="857340.A0A086SUU4"/>
<feature type="DNA-binding region" description="HMG box" evidence="1">
    <location>
        <begin position="243"/>
        <end position="306"/>
    </location>
</feature>
<dbReference type="Proteomes" id="UP000029964">
    <property type="component" value="Unassembled WGS sequence"/>
</dbReference>